<sequence length="65" mass="7012">MSFTAGDTVEVISCADDPRATGRIGTVIDEIPPGPLTQGRWTVHLSSLLIGPLLCHTGELRRVQR</sequence>
<gene>
    <name evidence="1" type="ORF">KCMC57_65230</name>
</gene>
<geneLocation type="plasmid" evidence="1">
    <name>pCMC57_01</name>
</geneLocation>
<dbReference type="RefSeq" id="WP_407992391.1">
    <property type="nucleotide sequence ID" value="NZ_AP035882.1"/>
</dbReference>
<reference evidence="1" key="1">
    <citation type="submission" date="2024-07" db="EMBL/GenBank/DDBJ databases">
        <title>Complete genome sequences of cellulolytic bacteria, Kitasatospora sp. CMC57 and Streptomyces sp. CMC78, isolated from Japanese agricultural soil.</title>
        <authorList>
            <person name="Hashimoto T."/>
            <person name="Ito M."/>
            <person name="Iwamoto M."/>
            <person name="Fukahori D."/>
            <person name="Shoda T."/>
            <person name="Sakoda M."/>
            <person name="Morohoshi T."/>
            <person name="Mitsuboshi M."/>
            <person name="Nishizawa T."/>
        </authorList>
    </citation>
    <scope>NUCLEOTIDE SEQUENCE</scope>
    <source>
        <strain evidence="1">CMC57</strain>
        <plasmid evidence="1">pCMC57_01</plasmid>
    </source>
</reference>
<proteinExistence type="predicted"/>
<organism evidence="1">
    <name type="scientific">Kitasatospora sp. CMC57</name>
    <dbReference type="NCBI Taxonomy" id="3231513"/>
    <lineage>
        <taxon>Bacteria</taxon>
        <taxon>Bacillati</taxon>
        <taxon>Actinomycetota</taxon>
        <taxon>Actinomycetes</taxon>
        <taxon>Kitasatosporales</taxon>
        <taxon>Streptomycetaceae</taxon>
        <taxon>Kitasatospora</taxon>
    </lineage>
</organism>
<protein>
    <recommendedName>
        <fullName evidence="2">DUF1918 domain-containing protein</fullName>
    </recommendedName>
</protein>
<keyword evidence="1" id="KW-0614">Plasmid</keyword>
<dbReference type="KEGG" id="kic:KCMC57_65230"/>
<evidence type="ECO:0000313" key="1">
    <source>
        <dbReference type="EMBL" id="BFP50155.1"/>
    </source>
</evidence>
<dbReference type="EMBL" id="AP035882">
    <property type="protein sequence ID" value="BFP50155.1"/>
    <property type="molecule type" value="Genomic_DNA"/>
</dbReference>
<evidence type="ECO:0008006" key="2">
    <source>
        <dbReference type="Google" id="ProtNLM"/>
    </source>
</evidence>
<accession>A0AB33KFD0</accession>
<dbReference type="AlphaFoldDB" id="A0AB33KFD0"/>
<name>A0AB33KFD0_9ACTN</name>